<dbReference type="KEGG" id="mmio:HLA92_02825"/>
<keyword evidence="9 13" id="KW-0694">RNA-binding</keyword>
<feature type="binding site" evidence="13">
    <location>
        <position position="456"/>
    </location>
    <ligand>
        <name>Zn(2+)</name>
        <dbReference type="ChEBI" id="CHEBI:29105"/>
        <note>catalytic</note>
    </ligand>
</feature>
<evidence type="ECO:0000256" key="9">
    <source>
        <dbReference type="ARBA" id="ARBA00022884"/>
    </source>
</evidence>
<accession>A0A6M4JEB4</accession>
<feature type="binding site" evidence="13">
    <location>
        <position position="275"/>
    </location>
    <ligand>
        <name>Zn(2+)</name>
        <dbReference type="ChEBI" id="CHEBI:29105"/>
        <note>catalytic</note>
    </ligand>
</feature>
<dbReference type="Pfam" id="PF00587">
    <property type="entry name" value="tRNA-synt_2b"/>
    <property type="match status" value="1"/>
</dbReference>
<dbReference type="SMART" id="SM00863">
    <property type="entry name" value="tRNA_SAD"/>
    <property type="match status" value="1"/>
</dbReference>
<dbReference type="GO" id="GO:0005737">
    <property type="term" value="C:cytoplasm"/>
    <property type="evidence" value="ECO:0007669"/>
    <property type="project" value="UniProtKB-SubCell"/>
</dbReference>
<dbReference type="GO" id="GO:0000049">
    <property type="term" value="F:tRNA binding"/>
    <property type="evidence" value="ECO:0007669"/>
    <property type="project" value="UniProtKB-KW"/>
</dbReference>
<dbReference type="Gene3D" id="3.30.930.10">
    <property type="entry name" value="Bira Bifunctional Protein, Domain 2"/>
    <property type="match status" value="1"/>
</dbReference>
<dbReference type="PANTHER" id="PTHR11451">
    <property type="entry name" value="THREONINE-TRNA LIGASE"/>
    <property type="match status" value="1"/>
</dbReference>
<dbReference type="PRINTS" id="PR01047">
    <property type="entry name" value="TRNASYNTHTHR"/>
</dbReference>
<dbReference type="CDD" id="cd00771">
    <property type="entry name" value="ThrRS_core"/>
    <property type="match status" value="1"/>
</dbReference>
<dbReference type="Gene3D" id="3.30.980.10">
    <property type="entry name" value="Threonyl-trna Synthetase, Chain A, domain 2"/>
    <property type="match status" value="1"/>
</dbReference>
<dbReference type="InterPro" id="IPR012947">
    <property type="entry name" value="tRNA_SAD"/>
</dbReference>
<dbReference type="InterPro" id="IPR047246">
    <property type="entry name" value="ThrRS_anticodon"/>
</dbReference>
<protein>
    <recommendedName>
        <fullName evidence="13">Threonine--tRNA ligase</fullName>
        <ecNumber evidence="13">6.1.1.3</ecNumber>
    </recommendedName>
    <alternativeName>
        <fullName evidence="13">Threonyl-tRNA synthetase</fullName>
        <shortName evidence="13">ThrRS</shortName>
    </alternativeName>
</protein>
<dbReference type="Gene3D" id="3.30.54.20">
    <property type="match status" value="1"/>
</dbReference>
<keyword evidence="5 13" id="KW-0479">Metal-binding</keyword>
<dbReference type="InterPro" id="IPR002320">
    <property type="entry name" value="Thr-tRNA-ligase_IIa"/>
</dbReference>
<evidence type="ECO:0000256" key="7">
    <source>
        <dbReference type="ARBA" id="ARBA00022833"/>
    </source>
</evidence>
<dbReference type="InterPro" id="IPR045864">
    <property type="entry name" value="aa-tRNA-synth_II/BPL/LPL"/>
</dbReference>
<dbReference type="InterPro" id="IPR018163">
    <property type="entry name" value="Thr/Ala-tRNA-synth_IIc_edit"/>
</dbReference>
<dbReference type="InterPro" id="IPR004154">
    <property type="entry name" value="Anticodon-bd"/>
</dbReference>
<keyword evidence="10 13" id="KW-0648">Protein biosynthesis</keyword>
<evidence type="ECO:0000313" key="15">
    <source>
        <dbReference type="EMBL" id="QJR44349.1"/>
    </source>
</evidence>
<evidence type="ECO:0000259" key="14">
    <source>
        <dbReference type="PROSITE" id="PS50862"/>
    </source>
</evidence>
<dbReference type="PROSITE" id="PS50862">
    <property type="entry name" value="AA_TRNA_LIGASE_II"/>
    <property type="match status" value="1"/>
</dbReference>
<keyword evidence="8 13" id="KW-0067">ATP-binding</keyword>
<dbReference type="HAMAP" id="MF_00184">
    <property type="entry name" value="Thr_tRNA_synth"/>
    <property type="match status" value="1"/>
</dbReference>
<evidence type="ECO:0000256" key="11">
    <source>
        <dbReference type="ARBA" id="ARBA00023146"/>
    </source>
</evidence>
<dbReference type="InterPro" id="IPR006195">
    <property type="entry name" value="aa-tRNA-synth_II"/>
</dbReference>
<dbReference type="InterPro" id="IPR033728">
    <property type="entry name" value="ThrRS_core"/>
</dbReference>
<dbReference type="GO" id="GO:0004829">
    <property type="term" value="F:threonine-tRNA ligase activity"/>
    <property type="evidence" value="ECO:0007669"/>
    <property type="project" value="UniProtKB-UniRule"/>
</dbReference>
<comment type="similarity">
    <text evidence="1 13">Belongs to the class-II aminoacyl-tRNA synthetase family.</text>
</comment>
<dbReference type="FunFam" id="3.30.930.10:FF:000002">
    <property type="entry name" value="Threonine--tRNA ligase"/>
    <property type="match status" value="1"/>
</dbReference>
<evidence type="ECO:0000256" key="4">
    <source>
        <dbReference type="ARBA" id="ARBA00022598"/>
    </source>
</evidence>
<dbReference type="PANTHER" id="PTHR11451:SF56">
    <property type="entry name" value="THREONINE--TRNA LIGASE 1"/>
    <property type="match status" value="1"/>
</dbReference>
<dbReference type="GO" id="GO:0006435">
    <property type="term" value="P:threonyl-tRNA aminoacylation"/>
    <property type="evidence" value="ECO:0007669"/>
    <property type="project" value="UniProtKB-UniRule"/>
</dbReference>
<evidence type="ECO:0000256" key="13">
    <source>
        <dbReference type="HAMAP-Rule" id="MF_00184"/>
    </source>
</evidence>
<comment type="subcellular location">
    <subcellularLocation>
        <location evidence="13">Cytoplasm</location>
    </subcellularLocation>
</comment>
<dbReference type="Pfam" id="PF07973">
    <property type="entry name" value="tRNA_SAD"/>
    <property type="match status" value="1"/>
</dbReference>
<reference evidence="15 16" key="1">
    <citation type="submission" date="2020-05" db="EMBL/GenBank/DDBJ databases">
        <title>Novel Mycoplasma species detected in Mirounga angustirostris (northern elephant seal) from the USA.</title>
        <authorList>
            <person name="Volokhov D.V."/>
        </authorList>
    </citation>
    <scope>NUCLEOTIDE SEQUENCE [LARGE SCALE GENOMIC DNA]</scope>
    <source>
        <strain evidence="15 16">Mirounga ES2806-NAS</strain>
    </source>
</reference>
<sequence>MNNDYKTKLNHSTSHLLAAAVLKLYPDTKLGIGPAIEDGFYYDFEFSQPLLEENLNDIEKEMKKLAKGNWKMVQVSETEYDLTSQPYKKILYDEFKLQGKEVTFYSLQNPDNGQVLFTDLCAGNHIDNVKEIKHFKILSLAGAYWKGDSKNKMLTRIYGTSWQTKEELDNYLQILQERKERDHRKIGKELNIFTFNQLAGQGFPIWLEDGMKIHNSIRDYVTKLDKLYGFKEVLTPHFGEKKLYEISGHWAHYQETMFKPIEMDNEQLIGRPMTCPHHIMLFNMTRRSYRDLPIRYSEQSRLYRYEKSGALTGLERVRSMDLTEGHIFVRPDQIKDEFKHLYKMILEALGDFNIEIDHISLSLRDTENKEKFFDDDEIWNKAENDLRDLLKELNVEYKEFVGEAAFYGPKIDIQIKTSIGRIITMSTLQLDFLLPAKFEMKFIDQNEQVVTPVLIHRGLIGTYERFVAILLEQTKGVLPFWLSPKQLVIVPISEKHYEYGQELYSFFLKNDINVEFDSRNERMNKKIREAQIQKAKYVAIIGDKEVEEKTISLRAYGQENTQVFTQEELLNKFILLKRELK</sequence>
<evidence type="ECO:0000256" key="2">
    <source>
        <dbReference type="ARBA" id="ARBA00022490"/>
    </source>
</evidence>
<keyword evidence="11 13" id="KW-0030">Aminoacyl-tRNA synthetase</keyword>
<keyword evidence="7 13" id="KW-0862">Zinc</keyword>
<dbReference type="FunFam" id="3.40.50.800:FF:000001">
    <property type="entry name" value="Threonine--tRNA ligase"/>
    <property type="match status" value="1"/>
</dbReference>
<dbReference type="SUPFAM" id="SSF52954">
    <property type="entry name" value="Class II aaRS ABD-related"/>
    <property type="match status" value="1"/>
</dbReference>
<dbReference type="SUPFAM" id="SSF55681">
    <property type="entry name" value="Class II aaRS and biotin synthetases"/>
    <property type="match status" value="1"/>
</dbReference>
<evidence type="ECO:0000256" key="3">
    <source>
        <dbReference type="ARBA" id="ARBA00022555"/>
    </source>
</evidence>
<dbReference type="Pfam" id="PF03129">
    <property type="entry name" value="HGTP_anticodon"/>
    <property type="match status" value="1"/>
</dbReference>
<organism evidence="15 16">
    <name type="scientific">Mycoplasma miroungirhinis</name>
    <dbReference type="NCBI Taxonomy" id="754516"/>
    <lineage>
        <taxon>Bacteria</taxon>
        <taxon>Bacillati</taxon>
        <taxon>Mycoplasmatota</taxon>
        <taxon>Mollicutes</taxon>
        <taxon>Mycoplasmataceae</taxon>
        <taxon>Mycoplasma</taxon>
    </lineage>
</organism>
<dbReference type="CDD" id="cd00860">
    <property type="entry name" value="ThrRS_anticodon"/>
    <property type="match status" value="1"/>
</dbReference>
<comment type="subunit">
    <text evidence="13">Homodimer.</text>
</comment>
<proteinExistence type="inferred from homology"/>
<evidence type="ECO:0000256" key="1">
    <source>
        <dbReference type="ARBA" id="ARBA00008226"/>
    </source>
</evidence>
<dbReference type="SUPFAM" id="SSF55186">
    <property type="entry name" value="ThrRS/AlaRS common domain"/>
    <property type="match status" value="1"/>
</dbReference>
<evidence type="ECO:0000313" key="16">
    <source>
        <dbReference type="Proteomes" id="UP000502118"/>
    </source>
</evidence>
<evidence type="ECO:0000256" key="12">
    <source>
        <dbReference type="ARBA" id="ARBA00049515"/>
    </source>
</evidence>
<feature type="binding site" evidence="13">
    <location>
        <position position="326"/>
    </location>
    <ligand>
        <name>Zn(2+)</name>
        <dbReference type="ChEBI" id="CHEBI:29105"/>
        <note>catalytic</note>
    </ligand>
</feature>
<gene>
    <name evidence="13" type="primary">thrS</name>
    <name evidence="15" type="ORF">HLA92_02825</name>
</gene>
<dbReference type="EC" id="6.1.1.3" evidence="13"/>
<dbReference type="NCBIfam" id="TIGR00418">
    <property type="entry name" value="thrS"/>
    <property type="match status" value="1"/>
</dbReference>
<keyword evidence="4 13" id="KW-0436">Ligase</keyword>
<evidence type="ECO:0000256" key="10">
    <source>
        <dbReference type="ARBA" id="ARBA00022917"/>
    </source>
</evidence>
<dbReference type="Gene3D" id="3.40.50.800">
    <property type="entry name" value="Anticodon-binding domain"/>
    <property type="match status" value="1"/>
</dbReference>
<keyword evidence="6 13" id="KW-0547">Nucleotide-binding</keyword>
<keyword evidence="16" id="KW-1185">Reference proteome</keyword>
<dbReference type="AlphaFoldDB" id="A0A6M4JEB4"/>
<comment type="catalytic activity">
    <reaction evidence="12 13">
        <text>tRNA(Thr) + L-threonine + ATP = L-threonyl-tRNA(Thr) + AMP + diphosphate + H(+)</text>
        <dbReference type="Rhea" id="RHEA:24624"/>
        <dbReference type="Rhea" id="RHEA-COMP:9670"/>
        <dbReference type="Rhea" id="RHEA-COMP:9704"/>
        <dbReference type="ChEBI" id="CHEBI:15378"/>
        <dbReference type="ChEBI" id="CHEBI:30616"/>
        <dbReference type="ChEBI" id="CHEBI:33019"/>
        <dbReference type="ChEBI" id="CHEBI:57926"/>
        <dbReference type="ChEBI" id="CHEBI:78442"/>
        <dbReference type="ChEBI" id="CHEBI:78534"/>
        <dbReference type="ChEBI" id="CHEBI:456215"/>
        <dbReference type="EC" id="6.1.1.3"/>
    </reaction>
</comment>
<dbReference type="InterPro" id="IPR036621">
    <property type="entry name" value="Anticodon-bd_dom_sf"/>
</dbReference>
<keyword evidence="2 13" id="KW-0963">Cytoplasm</keyword>
<feature type="domain" description="Aminoacyl-transfer RNA synthetases class-II family profile" evidence="14">
    <location>
        <begin position="209"/>
        <end position="479"/>
    </location>
</feature>
<evidence type="ECO:0000256" key="8">
    <source>
        <dbReference type="ARBA" id="ARBA00022840"/>
    </source>
</evidence>
<evidence type="ECO:0000256" key="6">
    <source>
        <dbReference type="ARBA" id="ARBA00022741"/>
    </source>
</evidence>
<dbReference type="GO" id="GO:0046872">
    <property type="term" value="F:metal ion binding"/>
    <property type="evidence" value="ECO:0007669"/>
    <property type="project" value="UniProtKB-KW"/>
</dbReference>
<evidence type="ECO:0000256" key="5">
    <source>
        <dbReference type="ARBA" id="ARBA00022723"/>
    </source>
</evidence>
<name>A0A6M4JEB4_9MOLU</name>
<dbReference type="GO" id="GO:0005524">
    <property type="term" value="F:ATP binding"/>
    <property type="evidence" value="ECO:0007669"/>
    <property type="project" value="UniProtKB-UniRule"/>
</dbReference>
<dbReference type="RefSeq" id="WP_171113333.1">
    <property type="nucleotide sequence ID" value="NZ_CP053097.1"/>
</dbReference>
<comment type="caution">
    <text evidence="13">Lacks conserved residue(s) required for the propagation of feature annotation.</text>
</comment>
<comment type="cofactor">
    <cofactor evidence="13">
        <name>Zn(2+)</name>
        <dbReference type="ChEBI" id="CHEBI:29105"/>
    </cofactor>
    <text evidence="13">Binds 1 zinc ion per subunit.</text>
</comment>
<dbReference type="InterPro" id="IPR002314">
    <property type="entry name" value="aa-tRNA-synt_IIb"/>
</dbReference>
<dbReference type="Proteomes" id="UP000502118">
    <property type="component" value="Chromosome"/>
</dbReference>
<keyword evidence="3 13" id="KW-0820">tRNA-binding</keyword>
<dbReference type="EMBL" id="CP053097">
    <property type="protein sequence ID" value="QJR44349.1"/>
    <property type="molecule type" value="Genomic_DNA"/>
</dbReference>